<organism evidence="1 2">
    <name type="scientific">Gonium pectorale</name>
    <name type="common">Green alga</name>
    <dbReference type="NCBI Taxonomy" id="33097"/>
    <lineage>
        <taxon>Eukaryota</taxon>
        <taxon>Viridiplantae</taxon>
        <taxon>Chlorophyta</taxon>
        <taxon>core chlorophytes</taxon>
        <taxon>Chlorophyceae</taxon>
        <taxon>CS clade</taxon>
        <taxon>Chlamydomonadales</taxon>
        <taxon>Volvocaceae</taxon>
        <taxon>Gonium</taxon>
    </lineage>
</organism>
<dbReference type="AlphaFoldDB" id="A0A150FZ89"/>
<keyword evidence="2" id="KW-1185">Reference proteome</keyword>
<name>A0A150FZ89_GONPE</name>
<gene>
    <name evidence="1" type="ORF">GPECTOR_111g254</name>
</gene>
<proteinExistence type="predicted"/>
<dbReference type="OrthoDB" id="537969at2759"/>
<protein>
    <submittedName>
        <fullName evidence="1">Uncharacterized protein</fullName>
    </submittedName>
</protein>
<evidence type="ECO:0000313" key="1">
    <source>
        <dbReference type="EMBL" id="KXZ42921.1"/>
    </source>
</evidence>
<accession>A0A150FZ89</accession>
<comment type="caution">
    <text evidence="1">The sequence shown here is derived from an EMBL/GenBank/DDBJ whole genome shotgun (WGS) entry which is preliminary data.</text>
</comment>
<dbReference type="Proteomes" id="UP000075714">
    <property type="component" value="Unassembled WGS sequence"/>
</dbReference>
<evidence type="ECO:0000313" key="2">
    <source>
        <dbReference type="Proteomes" id="UP000075714"/>
    </source>
</evidence>
<reference evidence="2" key="1">
    <citation type="journal article" date="2016" name="Nat. Commun.">
        <title>The Gonium pectorale genome demonstrates co-option of cell cycle regulation during the evolution of multicellularity.</title>
        <authorList>
            <person name="Hanschen E.R."/>
            <person name="Marriage T.N."/>
            <person name="Ferris P.J."/>
            <person name="Hamaji T."/>
            <person name="Toyoda A."/>
            <person name="Fujiyama A."/>
            <person name="Neme R."/>
            <person name="Noguchi H."/>
            <person name="Minakuchi Y."/>
            <person name="Suzuki M."/>
            <person name="Kawai-Toyooka H."/>
            <person name="Smith D.R."/>
            <person name="Sparks H."/>
            <person name="Anderson J."/>
            <person name="Bakaric R."/>
            <person name="Luria V."/>
            <person name="Karger A."/>
            <person name="Kirschner M.W."/>
            <person name="Durand P.M."/>
            <person name="Michod R.E."/>
            <person name="Nozaki H."/>
            <person name="Olson B.J."/>
        </authorList>
    </citation>
    <scope>NUCLEOTIDE SEQUENCE [LARGE SCALE GENOMIC DNA]</scope>
    <source>
        <strain evidence="2">NIES-2863</strain>
    </source>
</reference>
<dbReference type="EMBL" id="LSYV01000111">
    <property type="protein sequence ID" value="KXZ42921.1"/>
    <property type="molecule type" value="Genomic_DNA"/>
</dbReference>
<sequence length="167" mass="19420">MGEAEQQRAWDRAVETLSFLDSRSTCEADRLGILQEVYATVGVPYVNDTLRAALRLSNAERARQLALRREQLRVTLELLQPDPMSISTEEYEHNMARCREHLTAVLRDFYPGDMLHCIIPADYMSDSARVWDLLSIFAEILDRELFREDAKALRGMAWAIFKRWVRD</sequence>